<dbReference type="EMBL" id="QGML01000970">
    <property type="protein sequence ID" value="TVY90131.1"/>
    <property type="molecule type" value="Genomic_DNA"/>
</dbReference>
<dbReference type="GO" id="GO:0005634">
    <property type="term" value="C:nucleus"/>
    <property type="evidence" value="ECO:0007669"/>
    <property type="project" value="UniProtKB-SubCell"/>
</dbReference>
<dbReference type="InterPro" id="IPR001138">
    <property type="entry name" value="Zn2Cys6_DnaBD"/>
</dbReference>
<comment type="subcellular location">
    <subcellularLocation>
        <location evidence="1">Nucleus</location>
    </subcellularLocation>
</comment>
<evidence type="ECO:0000256" key="3">
    <source>
        <dbReference type="SAM" id="MobiDB-lite"/>
    </source>
</evidence>
<accession>A0A559MAZ3</accession>
<evidence type="ECO:0000313" key="5">
    <source>
        <dbReference type="EMBL" id="TVY90131.1"/>
    </source>
</evidence>
<keyword evidence="6" id="KW-1185">Reference proteome</keyword>
<dbReference type="PANTHER" id="PTHR37534:SF20">
    <property type="entry name" value="PRO1A C6 ZINK-FINGER PROTEIN"/>
    <property type="match status" value="1"/>
</dbReference>
<dbReference type="SUPFAM" id="SSF57701">
    <property type="entry name" value="Zn2/Cys6 DNA-binding domain"/>
    <property type="match status" value="1"/>
</dbReference>
<dbReference type="InterPro" id="IPR021858">
    <property type="entry name" value="Fun_TF"/>
</dbReference>
<evidence type="ECO:0000256" key="1">
    <source>
        <dbReference type="ARBA" id="ARBA00004123"/>
    </source>
</evidence>
<dbReference type="GO" id="GO:0008270">
    <property type="term" value="F:zinc ion binding"/>
    <property type="evidence" value="ECO:0007669"/>
    <property type="project" value="InterPro"/>
</dbReference>
<name>A0A559MAZ3_9HELO</name>
<dbReference type="Pfam" id="PF11951">
    <property type="entry name" value="Fungal_trans_2"/>
    <property type="match status" value="1"/>
</dbReference>
<organism evidence="5 6">
    <name type="scientific">Lachnellula willkommii</name>
    <dbReference type="NCBI Taxonomy" id="215461"/>
    <lineage>
        <taxon>Eukaryota</taxon>
        <taxon>Fungi</taxon>
        <taxon>Dikarya</taxon>
        <taxon>Ascomycota</taxon>
        <taxon>Pezizomycotina</taxon>
        <taxon>Leotiomycetes</taxon>
        <taxon>Helotiales</taxon>
        <taxon>Lachnaceae</taxon>
        <taxon>Lachnellula</taxon>
    </lineage>
</organism>
<dbReference type="PROSITE" id="PS00463">
    <property type="entry name" value="ZN2_CY6_FUNGAL_1"/>
    <property type="match status" value="1"/>
</dbReference>
<dbReference type="AlphaFoldDB" id="A0A559MAZ3"/>
<proteinExistence type="predicted"/>
<feature type="compositionally biased region" description="Basic residues" evidence="3">
    <location>
        <begin position="10"/>
        <end position="19"/>
    </location>
</feature>
<reference evidence="5 6" key="1">
    <citation type="submission" date="2018-05" db="EMBL/GenBank/DDBJ databases">
        <title>Genome sequencing and assembly of the regulated plant pathogen Lachnellula willkommii and related sister species for the development of diagnostic species identification markers.</title>
        <authorList>
            <person name="Giroux E."/>
            <person name="Bilodeau G."/>
        </authorList>
    </citation>
    <scope>NUCLEOTIDE SEQUENCE [LARGE SCALE GENOMIC DNA]</scope>
    <source>
        <strain evidence="5 6">CBS 172.35</strain>
    </source>
</reference>
<dbReference type="GO" id="GO:0000981">
    <property type="term" value="F:DNA-binding transcription factor activity, RNA polymerase II-specific"/>
    <property type="evidence" value="ECO:0007669"/>
    <property type="project" value="InterPro"/>
</dbReference>
<keyword evidence="2" id="KW-0539">Nucleus</keyword>
<feature type="domain" description="Zn(2)-C6 fungal-type" evidence="4">
    <location>
        <begin position="20"/>
        <end position="50"/>
    </location>
</feature>
<dbReference type="PANTHER" id="PTHR37534">
    <property type="entry name" value="TRANSCRIPTIONAL ACTIVATOR PROTEIN UGA3"/>
    <property type="match status" value="1"/>
</dbReference>
<evidence type="ECO:0000259" key="4">
    <source>
        <dbReference type="PROSITE" id="PS50048"/>
    </source>
</evidence>
<comment type="caution">
    <text evidence="5">The sequence shown here is derived from an EMBL/GenBank/DDBJ whole genome shotgun (WGS) entry which is preliminary data.</text>
</comment>
<evidence type="ECO:0000256" key="2">
    <source>
        <dbReference type="ARBA" id="ARBA00023242"/>
    </source>
</evidence>
<feature type="region of interest" description="Disordered" evidence="3">
    <location>
        <begin position="1"/>
        <end position="22"/>
    </location>
</feature>
<sequence>MSSTTESSRRMKTHKKSKKGCGNCKLRKSKCDETKPTCKGCEAYGTFCNYDPRYPELVPLAQDTGGLEASSCDGDLRCVPPSLLPSAARLSFSFAFPETGQRVNEPLANDTMPPCLVIATQGEVPMVVGLVDSGAKNATKSILCVASVLDSISHDKPVWMDAGVMQKAAARLKRANKGRPHRRAEQPTEIFGGSISDVEAPIGDHLGANPDIYTATGRPLKASALWLQHKADGNDDRDIMALRRSDTGLFMFYLETVLPSLFPFYRPSVLQGDKKWILDMLTSRPVVRHAVLCQSFYFLSLTRGTADDDMIWEKVFSQTRDAFQVLRQALQIISSPGVLEHPHCAVRILASIVQIQRFEIAVMSFSNWPAHLNAALALFKQLLESLSAVEAGSPRSNFDAVMDRLGPSSRTLPTQCIQAPSAEQAAFRFSTALMILDDIIANTALQEQPRLYEYHRDLLGGSEAPINLEAVLGLKNWALLYIGEIAALDAWKQRCRTAGNLDVVELVHRATAIKESVAQLMRLETDPEIVPTEIYHQTSKIHTIQSSLVTRVWAHTALIYLFIVVSGWQPASVDLRYHVGQIIELLKQISPPEFLRVMVWPFCIAGCLAEPSEEVQLRGIAQALQPRSLFSTVYKALEIMENAWRNRDTENIAAPDLATCFRNQCDLVLLV</sequence>
<dbReference type="Proteomes" id="UP000315522">
    <property type="component" value="Unassembled WGS sequence"/>
</dbReference>
<dbReference type="PROSITE" id="PS50048">
    <property type="entry name" value="ZN2_CY6_FUNGAL_2"/>
    <property type="match status" value="1"/>
</dbReference>
<protein>
    <submittedName>
        <fullName evidence="5">Pestheic acid cluster transcriptional regulator</fullName>
    </submittedName>
</protein>
<dbReference type="Pfam" id="PF00172">
    <property type="entry name" value="Zn_clus"/>
    <property type="match status" value="1"/>
</dbReference>
<evidence type="ECO:0000313" key="6">
    <source>
        <dbReference type="Proteomes" id="UP000315522"/>
    </source>
</evidence>
<gene>
    <name evidence="5" type="primary">ptaR3_2</name>
    <name evidence="5" type="ORF">LAWI1_G003996</name>
</gene>
<dbReference type="SMART" id="SM00066">
    <property type="entry name" value="GAL4"/>
    <property type="match status" value="1"/>
</dbReference>
<dbReference type="Gene3D" id="4.10.240.10">
    <property type="entry name" value="Zn(2)-C6 fungal-type DNA-binding domain"/>
    <property type="match status" value="1"/>
</dbReference>
<dbReference type="CDD" id="cd00067">
    <property type="entry name" value="GAL4"/>
    <property type="match status" value="1"/>
</dbReference>
<dbReference type="InterPro" id="IPR036864">
    <property type="entry name" value="Zn2-C6_fun-type_DNA-bd_sf"/>
</dbReference>